<name>A0A4D7C6T5_9SPHN</name>
<dbReference type="RefSeq" id="WP_222872333.1">
    <property type="nucleotide sequence ID" value="NZ_CP039704.1"/>
</dbReference>
<gene>
    <name evidence="2" type="ORF">E6W36_08240</name>
</gene>
<dbReference type="GO" id="GO:0005737">
    <property type="term" value="C:cytoplasm"/>
    <property type="evidence" value="ECO:0007669"/>
    <property type="project" value="InterPro"/>
</dbReference>
<feature type="compositionally biased region" description="Basic and acidic residues" evidence="1">
    <location>
        <begin position="207"/>
        <end position="219"/>
    </location>
</feature>
<dbReference type="InterPro" id="IPR016153">
    <property type="entry name" value="Heat_shock_Hsp33_N"/>
</dbReference>
<evidence type="ECO:0008006" key="4">
    <source>
        <dbReference type="Google" id="ProtNLM"/>
    </source>
</evidence>
<feature type="region of interest" description="Disordered" evidence="1">
    <location>
        <begin position="207"/>
        <end position="230"/>
    </location>
</feature>
<protein>
    <recommendedName>
        <fullName evidence="4">Hsp33 family molecular chaperone HslO</fullName>
    </recommendedName>
</protein>
<dbReference type="Gene3D" id="3.55.30.10">
    <property type="entry name" value="Hsp33 domain"/>
    <property type="match status" value="1"/>
</dbReference>
<organism evidence="2 3">
    <name type="scientific">Hankyongella ginsenosidimutans</name>
    <dbReference type="NCBI Taxonomy" id="1763828"/>
    <lineage>
        <taxon>Bacteria</taxon>
        <taxon>Pseudomonadati</taxon>
        <taxon>Pseudomonadota</taxon>
        <taxon>Alphaproteobacteria</taxon>
        <taxon>Sphingomonadales</taxon>
        <taxon>Sphingomonadaceae</taxon>
        <taxon>Hankyongella</taxon>
    </lineage>
</organism>
<evidence type="ECO:0000256" key="1">
    <source>
        <dbReference type="SAM" id="MobiDB-lite"/>
    </source>
</evidence>
<dbReference type="Proteomes" id="UP000298714">
    <property type="component" value="Chromosome"/>
</dbReference>
<dbReference type="AlphaFoldDB" id="A0A4D7C6T5"/>
<evidence type="ECO:0000313" key="2">
    <source>
        <dbReference type="EMBL" id="QCI79535.1"/>
    </source>
</evidence>
<keyword evidence="3" id="KW-1185">Reference proteome</keyword>
<dbReference type="PANTHER" id="PTHR30111:SF1">
    <property type="entry name" value="33 KDA CHAPERONIN"/>
    <property type="match status" value="1"/>
</dbReference>
<accession>A0A4D7C6T5</accession>
<dbReference type="GO" id="GO:0051082">
    <property type="term" value="F:unfolded protein binding"/>
    <property type="evidence" value="ECO:0007669"/>
    <property type="project" value="InterPro"/>
</dbReference>
<dbReference type="GO" id="GO:0044183">
    <property type="term" value="F:protein folding chaperone"/>
    <property type="evidence" value="ECO:0007669"/>
    <property type="project" value="TreeGrafter"/>
</dbReference>
<dbReference type="InterPro" id="IPR000397">
    <property type="entry name" value="Heat_shock_Hsp33"/>
</dbReference>
<dbReference type="PANTHER" id="PTHR30111">
    <property type="entry name" value="33 KDA CHAPERONIN"/>
    <property type="match status" value="1"/>
</dbReference>
<dbReference type="EMBL" id="CP039704">
    <property type="protein sequence ID" value="QCI79535.1"/>
    <property type="molecule type" value="Genomic_DNA"/>
</dbReference>
<evidence type="ECO:0000313" key="3">
    <source>
        <dbReference type="Proteomes" id="UP000298714"/>
    </source>
</evidence>
<sequence>MPELPVSDSPSIQVGAVVRMVDVAQSFHVESLDARGRLARLGPVLDEVLSAHSYPAPVTRLLAEALTLTALIGVTLATDEGAQVTLQVRSDGPASLLVCDYMAPGAIRGYCGFDPARIAGLSGDADLPSLAGSGYLALTIDTSGEAKRYQGIVDLDSPTLQDVAQRYFENSEQLGTWLRMDVRHDAVDDRWLAGGVLLQHLPRGEEGGPRLFAKEHPDENGVMPSPCCRP</sequence>
<dbReference type="GO" id="GO:0042026">
    <property type="term" value="P:protein refolding"/>
    <property type="evidence" value="ECO:0007669"/>
    <property type="project" value="TreeGrafter"/>
</dbReference>
<dbReference type="Pfam" id="PF01430">
    <property type="entry name" value="HSP33"/>
    <property type="match status" value="1"/>
</dbReference>
<proteinExistence type="predicted"/>
<dbReference type="KEGG" id="hgn:E6W36_08240"/>
<reference evidence="3" key="1">
    <citation type="submission" date="2019-04" db="EMBL/GenBank/DDBJ databases">
        <title>Complete genome sequence of Sphingomonas sp. W1-2-3.</title>
        <authorList>
            <person name="Im W.T."/>
        </authorList>
    </citation>
    <scope>NUCLEOTIDE SEQUENCE [LARGE SCALE GENOMIC DNA]</scope>
    <source>
        <strain evidence="3">W1-2-3</strain>
    </source>
</reference>
<dbReference type="SUPFAM" id="SSF64397">
    <property type="entry name" value="Hsp33 domain"/>
    <property type="match status" value="1"/>
</dbReference>